<protein>
    <submittedName>
        <fullName evidence="1">Uncharacterized protein</fullName>
    </submittedName>
</protein>
<name>A0AA39KLW2_9HYME</name>
<accession>A0AA39KLW2</accession>
<evidence type="ECO:0000313" key="1">
    <source>
        <dbReference type="EMBL" id="KAK0166300.1"/>
    </source>
</evidence>
<keyword evidence="2" id="KW-1185">Reference proteome</keyword>
<dbReference type="AlphaFoldDB" id="A0AA39KLW2"/>
<evidence type="ECO:0000313" key="2">
    <source>
        <dbReference type="Proteomes" id="UP001168990"/>
    </source>
</evidence>
<reference evidence="1" key="1">
    <citation type="journal article" date="2023" name="bioRxiv">
        <title>Scaffold-level genome assemblies of two parasitoid biocontrol wasps reveal the parthenogenesis mechanism and an associated novel virus.</title>
        <authorList>
            <person name="Inwood S."/>
            <person name="Skelly J."/>
            <person name="Guhlin J."/>
            <person name="Harrop T."/>
            <person name="Goldson S."/>
            <person name="Dearden P."/>
        </authorList>
    </citation>
    <scope>NUCLEOTIDE SEQUENCE</scope>
    <source>
        <strain evidence="1">Irish</strain>
        <tissue evidence="1">Whole body</tissue>
    </source>
</reference>
<dbReference type="Proteomes" id="UP001168990">
    <property type="component" value="Unassembled WGS sequence"/>
</dbReference>
<organism evidence="1 2">
    <name type="scientific">Microctonus aethiopoides</name>
    <dbReference type="NCBI Taxonomy" id="144406"/>
    <lineage>
        <taxon>Eukaryota</taxon>
        <taxon>Metazoa</taxon>
        <taxon>Ecdysozoa</taxon>
        <taxon>Arthropoda</taxon>
        <taxon>Hexapoda</taxon>
        <taxon>Insecta</taxon>
        <taxon>Pterygota</taxon>
        <taxon>Neoptera</taxon>
        <taxon>Endopterygota</taxon>
        <taxon>Hymenoptera</taxon>
        <taxon>Apocrita</taxon>
        <taxon>Ichneumonoidea</taxon>
        <taxon>Braconidae</taxon>
        <taxon>Euphorinae</taxon>
        <taxon>Microctonus</taxon>
    </lineage>
</organism>
<proteinExistence type="predicted"/>
<sequence>MPRRAFVTLEEALVVVEQFMPYFTTNELPPYSSKVWHEMSKALNGKWSSHSVYVNVRQNRRQLLSIARKNMGIDLPVIQPKAKFKGETDDSDEDYIDYVALDKVDLDTYDLIITKEQWHKLRESVEYINSDYVLLKKSIWSDVLSLACYKHVNEALSKANSSEQTENQPE</sequence>
<reference evidence="1" key="2">
    <citation type="submission" date="2023-03" db="EMBL/GenBank/DDBJ databases">
        <authorList>
            <person name="Inwood S.N."/>
            <person name="Skelly J.G."/>
            <person name="Guhlin J."/>
            <person name="Harrop T.W.R."/>
            <person name="Goldson S.G."/>
            <person name="Dearden P.K."/>
        </authorList>
    </citation>
    <scope>NUCLEOTIDE SEQUENCE</scope>
    <source>
        <strain evidence="1">Irish</strain>
        <tissue evidence="1">Whole body</tissue>
    </source>
</reference>
<gene>
    <name evidence="1" type="ORF">PV328_004733</name>
</gene>
<dbReference type="EMBL" id="JAQQBS010001422">
    <property type="protein sequence ID" value="KAK0166300.1"/>
    <property type="molecule type" value="Genomic_DNA"/>
</dbReference>
<comment type="caution">
    <text evidence="1">The sequence shown here is derived from an EMBL/GenBank/DDBJ whole genome shotgun (WGS) entry which is preliminary data.</text>
</comment>